<protein>
    <submittedName>
        <fullName evidence="3">Uncharacterized protein DUF3296</fullName>
    </submittedName>
</protein>
<organism evidence="3 4">
    <name type="scientific">Marinomonas rhizomae</name>
    <dbReference type="NCBI Taxonomy" id="491948"/>
    <lineage>
        <taxon>Bacteria</taxon>
        <taxon>Pseudomonadati</taxon>
        <taxon>Pseudomonadota</taxon>
        <taxon>Gammaproteobacteria</taxon>
        <taxon>Oceanospirillales</taxon>
        <taxon>Oceanospirillaceae</taxon>
        <taxon>Marinomonas</taxon>
    </lineage>
</organism>
<dbReference type="EMBL" id="QNSE01000007">
    <property type="protein sequence ID" value="RBP83048.1"/>
    <property type="molecule type" value="Genomic_DNA"/>
</dbReference>
<evidence type="ECO:0000313" key="3">
    <source>
        <dbReference type="EMBL" id="RBP83048.1"/>
    </source>
</evidence>
<comment type="caution">
    <text evidence="3">The sequence shown here is derived from an EMBL/GenBank/DDBJ whole genome shotgun (WGS) entry which is preliminary data.</text>
</comment>
<feature type="compositionally biased region" description="Basic and acidic residues" evidence="1">
    <location>
        <begin position="182"/>
        <end position="192"/>
    </location>
</feature>
<evidence type="ECO:0000256" key="1">
    <source>
        <dbReference type="SAM" id="MobiDB-lite"/>
    </source>
</evidence>
<dbReference type="Proteomes" id="UP000252792">
    <property type="component" value="Unassembled WGS sequence"/>
</dbReference>
<dbReference type="Pfam" id="PF11726">
    <property type="entry name" value="YagK_YfjJ_C"/>
    <property type="match status" value="1"/>
</dbReference>
<reference evidence="3 4" key="1">
    <citation type="submission" date="2018-06" db="EMBL/GenBank/DDBJ databases">
        <title>Genomic Encyclopedia of Type Strains, Phase III (KMG-III): the genomes of soil and plant-associated and newly described type strains.</title>
        <authorList>
            <person name="Whitman W."/>
        </authorList>
    </citation>
    <scope>NUCLEOTIDE SEQUENCE [LARGE SCALE GENOMIC DNA]</scope>
    <source>
        <strain evidence="3 4">CECT 7377</strain>
    </source>
</reference>
<keyword evidence="4" id="KW-1185">Reference proteome</keyword>
<feature type="domain" description="YagK/YfjJ C-terminal" evidence="2">
    <location>
        <begin position="41"/>
        <end position="175"/>
    </location>
</feature>
<accession>A0A366JAY0</accession>
<proteinExistence type="predicted"/>
<feature type="region of interest" description="Disordered" evidence="1">
    <location>
        <begin position="173"/>
        <end position="192"/>
    </location>
</feature>
<evidence type="ECO:0000313" key="4">
    <source>
        <dbReference type="Proteomes" id="UP000252792"/>
    </source>
</evidence>
<gene>
    <name evidence="3" type="ORF">DFP80_10714</name>
</gene>
<dbReference type="AlphaFoldDB" id="A0A366JAY0"/>
<name>A0A366JAY0_9GAMM</name>
<dbReference type="InterPro" id="IPR057271">
    <property type="entry name" value="YagK_YfjJ_C"/>
</dbReference>
<sequence>MMTAPHIILGDRPLELPISKANKGFYVQILTKIDDQLRAMLSHHCKVLVFRVDLHLHNQSSDNQVMTTFIKRYRKRLQKGLGLSRVGYVWCREQDKANKHHYHLAVMVDGNKHQRAGKLISLIKYYWDELHIGKTSVLKKCYVIVRRDNEEAYQLAFGRICYLAKVYSKSPSQRNASANDYEGSRIKHKEAT</sequence>
<evidence type="ECO:0000259" key="2">
    <source>
        <dbReference type="Pfam" id="PF11726"/>
    </source>
</evidence>